<evidence type="ECO:0000256" key="1">
    <source>
        <dbReference type="ARBA" id="ARBA00004651"/>
    </source>
</evidence>
<organism evidence="9 10">
    <name type="scientific">Corynebacterium liangguodongii</name>
    <dbReference type="NCBI Taxonomy" id="2079535"/>
    <lineage>
        <taxon>Bacteria</taxon>
        <taxon>Bacillati</taxon>
        <taxon>Actinomycetota</taxon>
        <taxon>Actinomycetes</taxon>
        <taxon>Mycobacteriales</taxon>
        <taxon>Corynebacteriaceae</taxon>
        <taxon>Corynebacterium</taxon>
    </lineage>
</organism>
<keyword evidence="7" id="KW-0472">Membrane</keyword>
<comment type="subcellular location">
    <subcellularLocation>
        <location evidence="1 8">Cell membrane</location>
        <topology evidence="1 8">Multi-pass membrane protein</topology>
    </subcellularLocation>
</comment>
<dbReference type="RefSeq" id="WP_108404997.1">
    <property type="nucleotide sequence ID" value="NZ_CP026948.1"/>
</dbReference>
<dbReference type="AlphaFoldDB" id="A0A2S0WGT7"/>
<dbReference type="EMBL" id="CP026948">
    <property type="protein sequence ID" value="AWB84989.1"/>
    <property type="molecule type" value="Genomic_DNA"/>
</dbReference>
<proteinExistence type="inferred from homology"/>
<dbReference type="KEGG" id="clia:C3E79_01445"/>
<keyword evidence="6" id="KW-1133">Transmembrane helix</keyword>
<dbReference type="SUPFAM" id="SSF81345">
    <property type="entry name" value="ABC transporter involved in vitamin B12 uptake, BtuC"/>
    <property type="match status" value="1"/>
</dbReference>
<evidence type="ECO:0000256" key="7">
    <source>
        <dbReference type="ARBA" id="ARBA00023136"/>
    </source>
</evidence>
<keyword evidence="10" id="KW-1185">Reference proteome</keyword>
<evidence type="ECO:0000256" key="4">
    <source>
        <dbReference type="ARBA" id="ARBA00022475"/>
    </source>
</evidence>
<evidence type="ECO:0000256" key="6">
    <source>
        <dbReference type="ARBA" id="ARBA00022989"/>
    </source>
</evidence>
<gene>
    <name evidence="9" type="ORF">C3E79_01445</name>
</gene>
<name>A0A2S0WGT7_9CORY</name>
<dbReference type="OrthoDB" id="1016457at2"/>
<evidence type="ECO:0000256" key="3">
    <source>
        <dbReference type="ARBA" id="ARBA00022448"/>
    </source>
</evidence>
<comment type="similarity">
    <text evidence="2 8">Belongs to the ABC-3 integral membrane protein family.</text>
</comment>
<dbReference type="PANTHER" id="PTHR30477">
    <property type="entry name" value="ABC-TRANSPORTER METAL-BINDING PROTEIN"/>
    <property type="match status" value="1"/>
</dbReference>
<dbReference type="Proteomes" id="UP000244754">
    <property type="component" value="Chromosome"/>
</dbReference>
<sequence length="275" mass="28040">MTLAASACILAVATALACAIPGTFVVLNKESMVIDGIGHAVLPGIAVGYMFTGDLGSPVLTVTAALGALAVALGTQCLRRSGLVSSDAALGLVFPAMFSFGVILISARLSHVHLDVHAVLVGDVNLVALTSPGYAGTLFAIAAVNLAFVLVFLPRLTACAFDAPFARVSGVGVGALHTAFMALVALTASAAFHTAGAMLVIALMVLPVVCARLTCRRLTHLIPLTCAIALANALVGFWCAYHLNLATSPSIALANALLLCALLIPRFRARARLAA</sequence>
<dbReference type="GO" id="GO:0043190">
    <property type="term" value="C:ATP-binding cassette (ABC) transporter complex"/>
    <property type="evidence" value="ECO:0007669"/>
    <property type="project" value="InterPro"/>
</dbReference>
<evidence type="ECO:0000313" key="9">
    <source>
        <dbReference type="EMBL" id="AWB84989.1"/>
    </source>
</evidence>
<dbReference type="Pfam" id="PF00950">
    <property type="entry name" value="ABC-3"/>
    <property type="match status" value="1"/>
</dbReference>
<accession>A0A2S0WGT7</accession>
<dbReference type="Gene3D" id="1.10.3470.10">
    <property type="entry name" value="ABC transporter involved in vitamin B12 uptake, BtuC"/>
    <property type="match status" value="1"/>
</dbReference>
<dbReference type="PANTHER" id="PTHR30477:SF8">
    <property type="entry name" value="METAL TRANSPORT SYSTEM MEMBRANE PROTEIN CT_070-RELATED"/>
    <property type="match status" value="1"/>
</dbReference>
<evidence type="ECO:0000313" key="10">
    <source>
        <dbReference type="Proteomes" id="UP000244754"/>
    </source>
</evidence>
<dbReference type="GO" id="GO:0055085">
    <property type="term" value="P:transmembrane transport"/>
    <property type="evidence" value="ECO:0007669"/>
    <property type="project" value="InterPro"/>
</dbReference>
<keyword evidence="5 8" id="KW-0812">Transmembrane</keyword>
<dbReference type="GO" id="GO:0010043">
    <property type="term" value="P:response to zinc ion"/>
    <property type="evidence" value="ECO:0007669"/>
    <property type="project" value="TreeGrafter"/>
</dbReference>
<keyword evidence="4" id="KW-1003">Cell membrane</keyword>
<reference evidence="10" key="1">
    <citation type="submission" date="2018-01" db="EMBL/GenBank/DDBJ databases">
        <authorList>
            <person name="Li J."/>
        </authorList>
    </citation>
    <scope>NUCLEOTIDE SEQUENCE [LARGE SCALE GENOMIC DNA]</scope>
    <source>
        <strain evidence="10">2184</strain>
    </source>
</reference>
<protein>
    <submittedName>
        <fullName evidence="9">Zinc ABC transporter permease</fullName>
    </submittedName>
</protein>
<evidence type="ECO:0000256" key="5">
    <source>
        <dbReference type="ARBA" id="ARBA00022692"/>
    </source>
</evidence>
<evidence type="ECO:0000256" key="2">
    <source>
        <dbReference type="ARBA" id="ARBA00008034"/>
    </source>
</evidence>
<evidence type="ECO:0000256" key="8">
    <source>
        <dbReference type="RuleBase" id="RU003943"/>
    </source>
</evidence>
<dbReference type="InterPro" id="IPR037294">
    <property type="entry name" value="ABC_BtuC-like"/>
</dbReference>
<keyword evidence="3 8" id="KW-0813">Transport</keyword>
<dbReference type="InterPro" id="IPR001626">
    <property type="entry name" value="ABC_TroCD"/>
</dbReference>